<protein>
    <recommendedName>
        <fullName evidence="3">DNA-directed DNA polymerase</fullName>
        <ecNumber evidence="3">2.7.7.7</ecNumber>
    </recommendedName>
</protein>
<dbReference type="Pfam" id="PF11799">
    <property type="entry name" value="IMS_C"/>
    <property type="match status" value="1"/>
</dbReference>
<dbReference type="RefSeq" id="WP_377946506.1">
    <property type="nucleotide sequence ID" value="NZ_JBHUIJ010000015.1"/>
</dbReference>
<comment type="subunit">
    <text evidence="2">Monomer.</text>
</comment>
<feature type="region of interest" description="Disordered" evidence="7">
    <location>
        <begin position="1"/>
        <end position="28"/>
    </location>
</feature>
<proteinExistence type="predicted"/>
<comment type="caution">
    <text evidence="10">The sequence shown here is derived from an EMBL/GenBank/DDBJ whole genome shotgun (WGS) entry which is preliminary data.</text>
</comment>
<dbReference type="EMBL" id="JBHUIJ010000015">
    <property type="protein sequence ID" value="MFD2238233.1"/>
    <property type="molecule type" value="Genomic_DNA"/>
</dbReference>
<evidence type="ECO:0000256" key="4">
    <source>
        <dbReference type="ARBA" id="ARBA00022763"/>
    </source>
</evidence>
<evidence type="ECO:0000259" key="8">
    <source>
        <dbReference type="Pfam" id="PF00817"/>
    </source>
</evidence>
<sequence length="504" mass="53699">MPGSAHRAKGGAVPVGAGMGAGGGRQGEGRPLVLTEKIEGALRLAALCEEAEALGLSCGLGLAEARARFPGLEACESDPAAEARLLEGVADWCERFTPLVALDGADGLLLDISGCAHLFGGEAAMMEAIVAQVGAQGFAVQAAVAGHAGTARALVRHAPGTRLQEGEEARALAPLPVCALRLAPQAAALLSRLGLRRLGELMALPRAGLTRRFGRALADGLDEALGRRDRPIAPRRPAPLIIHERRLFEPIARQEDVLSIAGTLAERIAGDLEKRGEGARRLELSLFRVDGAVERVGVRLSAPSREPARLARLFKEKLAARGEELDAGFGYDLVKLSVLAADPLAERQVSLEEAQGGGEAVEALLDRLSARLGEVCVFGLEGVGSHRPERAQALRFGAAGDAGAAPFALSPRPLRLLARPEPVIATAEVPEGAPAQFRWRRALHRVARVEGPERIAPEWWREDAGAARDYWRVEDEEGRRYWLFREGHYGGETAPAWYLHGLFA</sequence>
<gene>
    <name evidence="10" type="ORF">ACFSKQ_12295</name>
</gene>
<keyword evidence="11" id="KW-1185">Reference proteome</keyword>
<dbReference type="EC" id="2.7.7.7" evidence="3"/>
<comment type="catalytic activity">
    <reaction evidence="6">
        <text>DNA(n) + a 2'-deoxyribonucleoside 5'-triphosphate = DNA(n+1) + diphosphate</text>
        <dbReference type="Rhea" id="RHEA:22508"/>
        <dbReference type="Rhea" id="RHEA-COMP:17339"/>
        <dbReference type="Rhea" id="RHEA-COMP:17340"/>
        <dbReference type="ChEBI" id="CHEBI:33019"/>
        <dbReference type="ChEBI" id="CHEBI:61560"/>
        <dbReference type="ChEBI" id="CHEBI:173112"/>
        <dbReference type="EC" id="2.7.7.7"/>
    </reaction>
</comment>
<name>A0ABW5CN90_9HYPH</name>
<dbReference type="Proteomes" id="UP001597371">
    <property type="component" value="Unassembled WGS sequence"/>
</dbReference>
<evidence type="ECO:0000313" key="11">
    <source>
        <dbReference type="Proteomes" id="UP001597371"/>
    </source>
</evidence>
<dbReference type="InterPro" id="IPR050356">
    <property type="entry name" value="SulA_CellDiv_inhibitor"/>
</dbReference>
<feature type="domain" description="DNA polymerase Y-family little finger" evidence="9">
    <location>
        <begin position="241"/>
        <end position="351"/>
    </location>
</feature>
<comment type="function">
    <text evidence="5">Poorly processive, error-prone DNA polymerase involved in untargeted mutagenesis. Copies undamaged DNA at stalled replication forks, which arise in vivo from mismatched or misaligned primer ends. These misaligned primers can be extended by PolIV. Exhibits no 3'-5' exonuclease (proofreading) activity. May be involved in translesional synthesis, in conjunction with the beta clamp from PolIII.</text>
</comment>
<dbReference type="Pfam" id="PF00817">
    <property type="entry name" value="IMS"/>
    <property type="match status" value="1"/>
</dbReference>
<evidence type="ECO:0000256" key="7">
    <source>
        <dbReference type="SAM" id="MobiDB-lite"/>
    </source>
</evidence>
<dbReference type="PANTHER" id="PTHR35369:SF2">
    <property type="entry name" value="BLR3025 PROTEIN"/>
    <property type="match status" value="1"/>
</dbReference>
<comment type="cofactor">
    <cofactor evidence="1">
        <name>Mg(2+)</name>
        <dbReference type="ChEBI" id="CHEBI:18420"/>
    </cofactor>
</comment>
<evidence type="ECO:0000256" key="3">
    <source>
        <dbReference type="ARBA" id="ARBA00012417"/>
    </source>
</evidence>
<dbReference type="PANTHER" id="PTHR35369">
    <property type="entry name" value="BLR3025 PROTEIN-RELATED"/>
    <property type="match status" value="1"/>
</dbReference>
<dbReference type="InterPro" id="IPR001126">
    <property type="entry name" value="UmuC"/>
</dbReference>
<evidence type="ECO:0000256" key="5">
    <source>
        <dbReference type="ARBA" id="ARBA00025589"/>
    </source>
</evidence>
<keyword evidence="4" id="KW-0227">DNA damage</keyword>
<evidence type="ECO:0000256" key="6">
    <source>
        <dbReference type="ARBA" id="ARBA00049244"/>
    </source>
</evidence>
<evidence type="ECO:0000256" key="2">
    <source>
        <dbReference type="ARBA" id="ARBA00011245"/>
    </source>
</evidence>
<organism evidence="10 11">
    <name type="scientific">Aureimonas populi</name>
    <dbReference type="NCBI Taxonomy" id="1701758"/>
    <lineage>
        <taxon>Bacteria</taxon>
        <taxon>Pseudomonadati</taxon>
        <taxon>Pseudomonadota</taxon>
        <taxon>Alphaproteobacteria</taxon>
        <taxon>Hyphomicrobiales</taxon>
        <taxon>Aurantimonadaceae</taxon>
        <taxon>Aureimonas</taxon>
    </lineage>
</organism>
<dbReference type="InterPro" id="IPR043502">
    <property type="entry name" value="DNA/RNA_pol_sf"/>
</dbReference>
<dbReference type="InterPro" id="IPR017961">
    <property type="entry name" value="DNA_pol_Y-fam_little_finger"/>
</dbReference>
<evidence type="ECO:0000313" key="10">
    <source>
        <dbReference type="EMBL" id="MFD2238233.1"/>
    </source>
</evidence>
<dbReference type="SUPFAM" id="SSF56672">
    <property type="entry name" value="DNA/RNA polymerases"/>
    <property type="match status" value="1"/>
</dbReference>
<reference evidence="11" key="1">
    <citation type="journal article" date="2019" name="Int. J. Syst. Evol. Microbiol.">
        <title>The Global Catalogue of Microorganisms (GCM) 10K type strain sequencing project: providing services to taxonomists for standard genome sequencing and annotation.</title>
        <authorList>
            <consortium name="The Broad Institute Genomics Platform"/>
            <consortium name="The Broad Institute Genome Sequencing Center for Infectious Disease"/>
            <person name="Wu L."/>
            <person name="Ma J."/>
        </authorList>
    </citation>
    <scope>NUCLEOTIDE SEQUENCE [LARGE SCALE GENOMIC DNA]</scope>
    <source>
        <strain evidence="11">ZS-35-S2</strain>
    </source>
</reference>
<feature type="domain" description="UmuC" evidence="8">
    <location>
        <begin position="29"/>
        <end position="145"/>
    </location>
</feature>
<accession>A0ABW5CN90</accession>
<feature type="compositionally biased region" description="Gly residues" evidence="7">
    <location>
        <begin position="17"/>
        <end position="26"/>
    </location>
</feature>
<evidence type="ECO:0000259" key="9">
    <source>
        <dbReference type="Pfam" id="PF11799"/>
    </source>
</evidence>
<evidence type="ECO:0000256" key="1">
    <source>
        <dbReference type="ARBA" id="ARBA00001946"/>
    </source>
</evidence>
<dbReference type="CDD" id="cd03468">
    <property type="entry name" value="PolY_like"/>
    <property type="match status" value="1"/>
</dbReference>